<keyword evidence="10 16" id="KW-1015">Disulfide bond</keyword>
<evidence type="ECO:0000313" key="19">
    <source>
        <dbReference type="EMBL" id="TVY39433.1"/>
    </source>
</evidence>
<keyword evidence="13 16" id="KW-0624">Polysaccharide degradation</keyword>
<dbReference type="GO" id="GO:0046872">
    <property type="term" value="F:metal ion binding"/>
    <property type="evidence" value="ECO:0007669"/>
    <property type="project" value="UniProtKB-KW"/>
</dbReference>
<dbReference type="GO" id="GO:0004497">
    <property type="term" value="F:monooxygenase activity"/>
    <property type="evidence" value="ECO:0007669"/>
    <property type="project" value="UniProtKB-KW"/>
</dbReference>
<evidence type="ECO:0000256" key="6">
    <source>
        <dbReference type="ARBA" id="ARBA00023001"/>
    </source>
</evidence>
<evidence type="ECO:0000256" key="11">
    <source>
        <dbReference type="ARBA" id="ARBA00023180"/>
    </source>
</evidence>
<dbReference type="CDD" id="cd21175">
    <property type="entry name" value="LPMO_AA9"/>
    <property type="match status" value="1"/>
</dbReference>
<organism evidence="19 20">
    <name type="scientific">Lachnellula subtilissima</name>
    <dbReference type="NCBI Taxonomy" id="602034"/>
    <lineage>
        <taxon>Eukaryota</taxon>
        <taxon>Fungi</taxon>
        <taxon>Dikarya</taxon>
        <taxon>Ascomycota</taxon>
        <taxon>Pezizomycotina</taxon>
        <taxon>Leotiomycetes</taxon>
        <taxon>Helotiales</taxon>
        <taxon>Lachnaceae</taxon>
        <taxon>Lachnellula</taxon>
    </lineage>
</organism>
<feature type="signal peptide" evidence="17">
    <location>
        <begin position="1"/>
        <end position="19"/>
    </location>
</feature>
<comment type="similarity">
    <text evidence="14">Belongs to the polysaccharide monooxygenase AA9 family.</text>
</comment>
<evidence type="ECO:0000259" key="18">
    <source>
        <dbReference type="Pfam" id="PF03443"/>
    </source>
</evidence>
<dbReference type="Proteomes" id="UP000462212">
    <property type="component" value="Unassembled WGS sequence"/>
</dbReference>
<evidence type="ECO:0000256" key="4">
    <source>
        <dbReference type="ARBA" id="ARBA00022723"/>
    </source>
</evidence>
<evidence type="ECO:0000256" key="15">
    <source>
        <dbReference type="ARBA" id="ARBA00045077"/>
    </source>
</evidence>
<evidence type="ECO:0000256" key="14">
    <source>
        <dbReference type="ARBA" id="ARBA00044502"/>
    </source>
</evidence>
<comment type="cofactor">
    <cofactor evidence="1">
        <name>Cu(2+)</name>
        <dbReference type="ChEBI" id="CHEBI:29036"/>
    </cofactor>
</comment>
<keyword evidence="8" id="KW-0186">Copper</keyword>
<dbReference type="GO" id="GO:0005576">
    <property type="term" value="C:extracellular region"/>
    <property type="evidence" value="ECO:0007669"/>
    <property type="project" value="UniProtKB-SubCell"/>
</dbReference>
<accession>A0A8H8RRL8</accession>
<feature type="domain" description="Auxiliary Activity family 9 catalytic" evidence="18">
    <location>
        <begin position="20"/>
        <end position="242"/>
    </location>
</feature>
<proteinExistence type="inferred from homology"/>
<evidence type="ECO:0000256" key="2">
    <source>
        <dbReference type="ARBA" id="ARBA00004613"/>
    </source>
</evidence>
<dbReference type="PANTHER" id="PTHR33353:SF9">
    <property type="entry name" value="ENDOGLUCANASE II"/>
    <property type="match status" value="1"/>
</dbReference>
<comment type="subcellular location">
    <subcellularLocation>
        <location evidence="2 16">Secreted</location>
    </subcellularLocation>
</comment>
<evidence type="ECO:0000256" key="8">
    <source>
        <dbReference type="ARBA" id="ARBA00023008"/>
    </source>
</evidence>
<keyword evidence="20" id="KW-1185">Reference proteome</keyword>
<sequence>MRHFTITSGLLAFATSILGHSTFQDMWVDGYVFALSTLTVLFIDSTDSTDDVSTCARLPLNNNPVTSVASNDLRCNAGTTPMIPLCTVVAGGNVTVEMHAQPGDRDCTKEAIGGNHYGPVLVYMSKVANAASDTGSGSWFKVAEEGYNSTTKIWGTDSLNTNCGKKSFIVPTDLAPGNYLVRAEAIALHVASTTGGAQFYMTCFQINLTGSGTATPAGVTFPGAYSASDPGILINIYDNLQSYTIPGPAIFTG</sequence>
<keyword evidence="7" id="KW-0560">Oxidoreductase</keyword>
<evidence type="ECO:0000256" key="10">
    <source>
        <dbReference type="ARBA" id="ARBA00023157"/>
    </source>
</evidence>
<name>A0A8H8RRL8_9HELO</name>
<evidence type="ECO:0000256" key="17">
    <source>
        <dbReference type="SAM" id="SignalP"/>
    </source>
</evidence>
<comment type="domain">
    <text evidence="16">Has a modular structure: an endo-beta-1,4-glucanase catalytic module at the N-terminus, a linker rich in serines and threonines, and a C-terminal carbohydrate-binding module (CBM).</text>
</comment>
<dbReference type="InterPro" id="IPR049892">
    <property type="entry name" value="AA9"/>
</dbReference>
<comment type="caution">
    <text evidence="19">The sequence shown here is derived from an EMBL/GenBank/DDBJ whole genome shotgun (WGS) entry which is preliminary data.</text>
</comment>
<evidence type="ECO:0000313" key="20">
    <source>
        <dbReference type="Proteomes" id="UP000462212"/>
    </source>
</evidence>
<protein>
    <recommendedName>
        <fullName evidence="16">AA9 family lytic polysaccharide monooxygenase</fullName>
        <ecNumber evidence="16">1.14.99.56</ecNumber>
    </recommendedName>
    <alternativeName>
        <fullName evidence="16">Endo-beta-1,4-glucanase</fullName>
    </alternativeName>
    <alternativeName>
        <fullName evidence="16">Glycosyl hydrolase 61 family protein</fullName>
    </alternativeName>
</protein>
<evidence type="ECO:0000256" key="5">
    <source>
        <dbReference type="ARBA" id="ARBA00022729"/>
    </source>
</evidence>
<dbReference type="GO" id="GO:0030248">
    <property type="term" value="F:cellulose binding"/>
    <property type="evidence" value="ECO:0007669"/>
    <property type="project" value="UniProtKB-UniRule"/>
</dbReference>
<dbReference type="GO" id="GO:0008810">
    <property type="term" value="F:cellulase activity"/>
    <property type="evidence" value="ECO:0007669"/>
    <property type="project" value="UniProtKB-UniRule"/>
</dbReference>
<evidence type="ECO:0000256" key="7">
    <source>
        <dbReference type="ARBA" id="ARBA00023002"/>
    </source>
</evidence>
<evidence type="ECO:0000256" key="12">
    <source>
        <dbReference type="ARBA" id="ARBA00023277"/>
    </source>
</evidence>
<keyword evidence="12 16" id="KW-0119">Carbohydrate metabolism</keyword>
<dbReference type="AlphaFoldDB" id="A0A8H8RRL8"/>
<evidence type="ECO:0000256" key="1">
    <source>
        <dbReference type="ARBA" id="ARBA00001973"/>
    </source>
</evidence>
<dbReference type="PANTHER" id="PTHR33353">
    <property type="entry name" value="PUTATIVE (AFU_ORTHOLOGUE AFUA_1G12560)-RELATED"/>
    <property type="match status" value="1"/>
</dbReference>
<dbReference type="EMBL" id="QGMJ01000229">
    <property type="protein sequence ID" value="TVY39433.1"/>
    <property type="molecule type" value="Genomic_DNA"/>
</dbReference>
<keyword evidence="9" id="KW-0503">Monooxygenase</keyword>
<dbReference type="Gene3D" id="2.70.50.70">
    <property type="match status" value="1"/>
</dbReference>
<dbReference type="EC" id="1.14.99.56" evidence="16"/>
<dbReference type="Pfam" id="PF03443">
    <property type="entry name" value="AA9"/>
    <property type="match status" value="1"/>
</dbReference>
<evidence type="ECO:0000256" key="9">
    <source>
        <dbReference type="ARBA" id="ARBA00023033"/>
    </source>
</evidence>
<comment type="catalytic activity">
    <reaction evidence="15 16">
        <text>[(1-&gt;4)-beta-D-glucosyl]n+m + reduced acceptor + O2 = 4-dehydro-beta-D-glucosyl-[(1-&gt;4)-beta-D-glucosyl]n-1 + [(1-&gt;4)-beta-D-glucosyl]m + acceptor + H2O.</text>
        <dbReference type="EC" id="1.14.99.56"/>
    </reaction>
</comment>
<keyword evidence="5 17" id="KW-0732">Signal</keyword>
<keyword evidence="4" id="KW-0479">Metal-binding</keyword>
<evidence type="ECO:0000256" key="16">
    <source>
        <dbReference type="RuleBase" id="RU368122"/>
    </source>
</evidence>
<reference evidence="19 20" key="1">
    <citation type="submission" date="2018-05" db="EMBL/GenBank/DDBJ databases">
        <title>Genome sequencing and assembly of the regulated plant pathogen Lachnellula willkommii and related sister species for the development of diagnostic species identification markers.</title>
        <authorList>
            <person name="Giroux E."/>
            <person name="Bilodeau G."/>
        </authorList>
    </citation>
    <scope>NUCLEOTIDE SEQUENCE [LARGE SCALE GENOMIC DNA]</scope>
    <source>
        <strain evidence="19 20">CBS 197.66</strain>
    </source>
</reference>
<dbReference type="InterPro" id="IPR005103">
    <property type="entry name" value="AA9_LPMO"/>
</dbReference>
<keyword evidence="3 16" id="KW-0964">Secreted</keyword>
<evidence type="ECO:0000256" key="3">
    <source>
        <dbReference type="ARBA" id="ARBA00022525"/>
    </source>
</evidence>
<gene>
    <name evidence="19" type="primary">eglD_1</name>
    <name evidence="19" type="ORF">LSUB1_G004356</name>
</gene>
<keyword evidence="6 16" id="KW-0136">Cellulose degradation</keyword>
<dbReference type="OrthoDB" id="3238762at2759"/>
<dbReference type="GO" id="GO:0030245">
    <property type="term" value="P:cellulose catabolic process"/>
    <property type="evidence" value="ECO:0007669"/>
    <property type="project" value="UniProtKB-UniRule"/>
</dbReference>
<comment type="function">
    <text evidence="16">Lytic polysaccharide monooxygenase (LMPO) that depolymerizes crystalline and amorphous polysaccharides via the oxidation of scissile alpha- or beta-(1-4)-glycosidic bonds, yielding C1 and/or C4 oxidation products. Catalysis by LPMOs requires the reduction of the active-site copper from Cu(II) to Cu(I) by a reducing agent and H(2)O(2) or O(2) as a cosubstrate.</text>
</comment>
<keyword evidence="11" id="KW-0325">Glycoprotein</keyword>
<feature type="chain" id="PRO_5034198111" description="AA9 family lytic polysaccharide monooxygenase" evidence="17">
    <location>
        <begin position="20"/>
        <end position="253"/>
    </location>
</feature>
<evidence type="ECO:0000256" key="13">
    <source>
        <dbReference type="ARBA" id="ARBA00023326"/>
    </source>
</evidence>